<dbReference type="PANTHER" id="PTHR20958">
    <property type="entry name" value="GLYCINE N-ACYLTRANSFERASE-LIKE PROTEIN"/>
    <property type="match status" value="1"/>
</dbReference>
<evidence type="ECO:0000313" key="2">
    <source>
        <dbReference type="EMBL" id="CAK4031357.1"/>
    </source>
</evidence>
<dbReference type="AlphaFoldDB" id="A0AAI9ECH3"/>
<dbReference type="Gene3D" id="3.40.630.30">
    <property type="match status" value="1"/>
</dbReference>
<dbReference type="InterPro" id="IPR013653">
    <property type="entry name" value="GCN5-like_dom"/>
</dbReference>
<sequence>MSTIHAYPLTDPSTAAHAQALSLLRPHLPTSLPLYRRIQQGRFFASTALLANLDSLARAEPSPGEPWLLALVDRASRPETEVWMFGSWESSSLSSCPPSAVQDEVLRNLVWKIRSFPLPASIHRQERLEKLHKDSSSNDTDHSGTSRADYAAHRFDANIMLFGAVHESTAKCLERLGVVKHVFENSAHFIPNHTYVFDRKDLPPLPTSLPSGFRWGELDQRHFPLVRSRTMIPRQDRTLAVLRSLAIFPNDSDQQPIAWAFIQLDGSLSTLHVEPEWRGRGLAKMISTKLLVEKMPALWEKGVTEWAHAYVIEGNRASCRVCEAVGGRREWDAYWVRVDLGAT</sequence>
<protein>
    <submittedName>
        <fullName evidence="2">Acetyltransferase like</fullName>
    </submittedName>
</protein>
<dbReference type="InterPro" id="IPR053225">
    <property type="entry name" value="Acyl-CoA_N-acyltransferase"/>
</dbReference>
<organism evidence="2 3">
    <name type="scientific">Lecanosticta acicola</name>
    <dbReference type="NCBI Taxonomy" id="111012"/>
    <lineage>
        <taxon>Eukaryota</taxon>
        <taxon>Fungi</taxon>
        <taxon>Dikarya</taxon>
        <taxon>Ascomycota</taxon>
        <taxon>Pezizomycotina</taxon>
        <taxon>Dothideomycetes</taxon>
        <taxon>Dothideomycetidae</taxon>
        <taxon>Mycosphaerellales</taxon>
        <taxon>Mycosphaerellaceae</taxon>
        <taxon>Lecanosticta</taxon>
    </lineage>
</organism>
<keyword evidence="3" id="KW-1185">Reference proteome</keyword>
<gene>
    <name evidence="2" type="ORF">LECACI_7A006515</name>
</gene>
<reference evidence="2" key="1">
    <citation type="submission" date="2023-11" db="EMBL/GenBank/DDBJ databases">
        <authorList>
            <person name="Alioto T."/>
            <person name="Alioto T."/>
            <person name="Gomez Garrido J."/>
        </authorList>
    </citation>
    <scope>NUCLEOTIDE SEQUENCE</scope>
</reference>
<comment type="caution">
    <text evidence="2">The sequence shown here is derived from an EMBL/GenBank/DDBJ whole genome shotgun (WGS) entry which is preliminary data.</text>
</comment>
<dbReference type="Proteomes" id="UP001296104">
    <property type="component" value="Unassembled WGS sequence"/>
</dbReference>
<evidence type="ECO:0000259" key="1">
    <source>
        <dbReference type="Pfam" id="PF08445"/>
    </source>
</evidence>
<dbReference type="InterPro" id="IPR016181">
    <property type="entry name" value="Acyl_CoA_acyltransferase"/>
</dbReference>
<dbReference type="GO" id="GO:0016747">
    <property type="term" value="F:acyltransferase activity, transferring groups other than amino-acyl groups"/>
    <property type="evidence" value="ECO:0007669"/>
    <property type="project" value="InterPro"/>
</dbReference>
<evidence type="ECO:0000313" key="3">
    <source>
        <dbReference type="Proteomes" id="UP001296104"/>
    </source>
</evidence>
<name>A0AAI9ECH3_9PEZI</name>
<dbReference type="SUPFAM" id="SSF55729">
    <property type="entry name" value="Acyl-CoA N-acyltransferases (Nat)"/>
    <property type="match status" value="1"/>
</dbReference>
<feature type="domain" description="GCN5-related N-acetyltransferase Rv2170-like" evidence="1">
    <location>
        <begin position="255"/>
        <end position="336"/>
    </location>
</feature>
<dbReference type="Pfam" id="PF08445">
    <property type="entry name" value="FR47"/>
    <property type="match status" value="1"/>
</dbReference>
<accession>A0AAI9ECH3</accession>
<proteinExistence type="predicted"/>
<dbReference type="PANTHER" id="PTHR20958:SF6">
    <property type="entry name" value="GLYCINE N-ACYLTRANSFERASE-LIKE PROTEIN"/>
    <property type="match status" value="1"/>
</dbReference>
<dbReference type="EMBL" id="CAVMBE010000047">
    <property type="protein sequence ID" value="CAK4031357.1"/>
    <property type="molecule type" value="Genomic_DNA"/>
</dbReference>